<name>A0A2L2Y7K5_PARTP</name>
<accession>A0A2L2Y7K5</accession>
<protein>
    <submittedName>
        <fullName evidence="1">Uncharacterized protein</fullName>
    </submittedName>
</protein>
<reference evidence="1" key="1">
    <citation type="journal article" date="2016" name="Mol. Ecol. Resour.">
        <title>Evaluation of the impact of RNA preservation methods of spiders for de novo transcriptome assembly.</title>
        <authorList>
            <person name="Kono N."/>
            <person name="Nakamura H."/>
            <person name="Ito Y."/>
            <person name="Tomita M."/>
            <person name="Arakawa K."/>
        </authorList>
    </citation>
    <scope>NUCLEOTIDE SEQUENCE</scope>
    <source>
        <tissue evidence="1">Whole body</tissue>
    </source>
</reference>
<proteinExistence type="evidence at transcript level"/>
<sequence>MLLKFMPSHEEKVLLEEHSIEIDNMARSDRFLFEISKLIFLLATLWVKILTRIIKVCINQKRLTCHDAILPNLSTHFNCCKDEWT</sequence>
<evidence type="ECO:0000313" key="1">
    <source>
        <dbReference type="EMBL" id="LAA04128.1"/>
    </source>
</evidence>
<organism evidence="1">
    <name type="scientific">Parasteatoda tepidariorum</name>
    <name type="common">Common house spider</name>
    <name type="synonym">Achaearanea tepidariorum</name>
    <dbReference type="NCBI Taxonomy" id="114398"/>
    <lineage>
        <taxon>Eukaryota</taxon>
        <taxon>Metazoa</taxon>
        <taxon>Ecdysozoa</taxon>
        <taxon>Arthropoda</taxon>
        <taxon>Chelicerata</taxon>
        <taxon>Arachnida</taxon>
        <taxon>Araneae</taxon>
        <taxon>Araneomorphae</taxon>
        <taxon>Entelegynae</taxon>
        <taxon>Araneoidea</taxon>
        <taxon>Theridiidae</taxon>
        <taxon>Parasteatoda</taxon>
    </lineage>
</organism>
<dbReference type="EMBL" id="IAAA01017473">
    <property type="protein sequence ID" value="LAA04128.1"/>
    <property type="molecule type" value="mRNA"/>
</dbReference>
<dbReference type="AlphaFoldDB" id="A0A2L2Y7K5"/>